<keyword evidence="1" id="KW-0238">DNA-binding</keyword>
<feature type="transmembrane region" description="Helical" evidence="2">
    <location>
        <begin position="101"/>
        <end position="120"/>
    </location>
</feature>
<organism evidence="4 5">
    <name type="scientific">Blautia obeum</name>
    <dbReference type="NCBI Taxonomy" id="40520"/>
    <lineage>
        <taxon>Bacteria</taxon>
        <taxon>Bacillati</taxon>
        <taxon>Bacillota</taxon>
        <taxon>Clostridia</taxon>
        <taxon>Lachnospirales</taxon>
        <taxon>Lachnospiraceae</taxon>
        <taxon>Blautia</taxon>
    </lineage>
</organism>
<keyword evidence="2" id="KW-1133">Transmembrane helix</keyword>
<evidence type="ECO:0000259" key="3">
    <source>
        <dbReference type="PROSITE" id="PS50943"/>
    </source>
</evidence>
<dbReference type="InterPro" id="IPR010982">
    <property type="entry name" value="Lambda_DNA-bd_dom_sf"/>
</dbReference>
<evidence type="ECO:0000313" key="4">
    <source>
        <dbReference type="EMBL" id="CUO32920.1"/>
    </source>
</evidence>
<accession>A0A174EAA5</accession>
<keyword evidence="2" id="KW-0472">Membrane</keyword>
<feature type="domain" description="HTH cro/C1-type" evidence="3">
    <location>
        <begin position="10"/>
        <end position="64"/>
    </location>
</feature>
<protein>
    <submittedName>
        <fullName evidence="4">Transcriptional repressor DicA</fullName>
    </submittedName>
</protein>
<reference evidence="4 5" key="1">
    <citation type="submission" date="2015-09" db="EMBL/GenBank/DDBJ databases">
        <authorList>
            <consortium name="Pathogen Informatics"/>
        </authorList>
    </citation>
    <scope>NUCLEOTIDE SEQUENCE [LARGE SCALE GENOMIC DNA]</scope>
    <source>
        <strain evidence="4 5">2789STDY5608837</strain>
    </source>
</reference>
<sequence length="315" mass="35276">MDTKKIGAFLKQCRKEKNLTQEQLAEKFGVSARTVSRWETGTNLPDLSILVELAEYYDVEMRELLDGERSQTMNKEMKETLDKVAVYEEWAKRKALKAGNLAFASMFMIGVAAIIIQMLLTVDIRFVLGETTSVLVGGILYAAIMVYNGIWDKCLPKSATIWRDFLTSVICAEIFSAIYGVCLLRMGATETQITRLALEFLIGITIVAFIILRILAFINQKKNQRPANDQDEKAASLSKMEYIKIYNAQNIVETEQIMEMLKQNGIVAFSQEPGANVAMHVAPGFGIYGVDIFVKTDDAEKAAGVIKEINNQENE</sequence>
<feature type="transmembrane region" description="Helical" evidence="2">
    <location>
        <begin position="165"/>
        <end position="188"/>
    </location>
</feature>
<dbReference type="PANTHER" id="PTHR46558:SF11">
    <property type="entry name" value="HTH-TYPE TRANSCRIPTIONAL REGULATOR XRE"/>
    <property type="match status" value="1"/>
</dbReference>
<dbReference type="SUPFAM" id="SSF47413">
    <property type="entry name" value="lambda repressor-like DNA-binding domains"/>
    <property type="match status" value="1"/>
</dbReference>
<dbReference type="PANTHER" id="PTHR46558">
    <property type="entry name" value="TRACRIPTIONAL REGULATORY PROTEIN-RELATED-RELATED"/>
    <property type="match status" value="1"/>
</dbReference>
<proteinExistence type="predicted"/>
<dbReference type="CDD" id="cd00093">
    <property type="entry name" value="HTH_XRE"/>
    <property type="match status" value="1"/>
</dbReference>
<dbReference type="GO" id="GO:0003677">
    <property type="term" value="F:DNA binding"/>
    <property type="evidence" value="ECO:0007669"/>
    <property type="project" value="UniProtKB-KW"/>
</dbReference>
<feature type="transmembrane region" description="Helical" evidence="2">
    <location>
        <begin position="126"/>
        <end position="144"/>
    </location>
</feature>
<dbReference type="PROSITE" id="PS50943">
    <property type="entry name" value="HTH_CROC1"/>
    <property type="match status" value="1"/>
</dbReference>
<feature type="transmembrane region" description="Helical" evidence="2">
    <location>
        <begin position="200"/>
        <end position="218"/>
    </location>
</feature>
<dbReference type="RefSeq" id="WP_055066176.1">
    <property type="nucleotide sequence ID" value="NZ_CYZD01000008.1"/>
</dbReference>
<dbReference type="InterPro" id="IPR001387">
    <property type="entry name" value="Cro/C1-type_HTH"/>
</dbReference>
<dbReference type="Gene3D" id="1.10.260.40">
    <property type="entry name" value="lambda repressor-like DNA-binding domains"/>
    <property type="match status" value="1"/>
</dbReference>
<gene>
    <name evidence="4" type="ORF">ERS852394_01963</name>
</gene>
<dbReference type="AlphaFoldDB" id="A0A174EAA5"/>
<evidence type="ECO:0000256" key="1">
    <source>
        <dbReference type="ARBA" id="ARBA00023125"/>
    </source>
</evidence>
<evidence type="ECO:0000256" key="2">
    <source>
        <dbReference type="SAM" id="Phobius"/>
    </source>
</evidence>
<name>A0A174EAA5_9FIRM</name>
<dbReference type="Proteomes" id="UP000095409">
    <property type="component" value="Unassembled WGS sequence"/>
</dbReference>
<dbReference type="SMART" id="SM00530">
    <property type="entry name" value="HTH_XRE"/>
    <property type="match status" value="1"/>
</dbReference>
<dbReference type="Pfam" id="PF01381">
    <property type="entry name" value="HTH_3"/>
    <property type="match status" value="1"/>
</dbReference>
<keyword evidence="2" id="KW-0812">Transmembrane</keyword>
<dbReference type="EMBL" id="CYZD01000008">
    <property type="protein sequence ID" value="CUO32920.1"/>
    <property type="molecule type" value="Genomic_DNA"/>
</dbReference>
<evidence type="ECO:0000313" key="5">
    <source>
        <dbReference type="Proteomes" id="UP000095409"/>
    </source>
</evidence>